<gene>
    <name evidence="2" type="ORF">I7I53_04753</name>
</gene>
<evidence type="ECO:0000313" key="3">
    <source>
        <dbReference type="Proteomes" id="UP000663419"/>
    </source>
</evidence>
<sequence>MSVVFSSSGPSRIEQPHSRMRMWEGGERGGPIMPFMHEHKNPHHGEDKGRERIFHQYEISCIEKHGRTAPDSQWRSVVKGRNEQFIRQTRHIQNVCMHTDD</sequence>
<protein>
    <submittedName>
        <fullName evidence="2">Uncharacterized protein</fullName>
    </submittedName>
</protein>
<reference evidence="2" key="1">
    <citation type="submission" date="2021-01" db="EMBL/GenBank/DDBJ databases">
        <title>Chromosome-level genome assembly of a human fungal pathogen reveals clustering of transcriptionally co-regulated genes.</title>
        <authorList>
            <person name="Voorhies M."/>
            <person name="Cohen S."/>
            <person name="Shea T.P."/>
            <person name="Petrus S."/>
            <person name="Munoz J.F."/>
            <person name="Poplawski S."/>
            <person name="Goldman W.E."/>
            <person name="Michael T."/>
            <person name="Cuomo C.A."/>
            <person name="Sil A."/>
            <person name="Beyhan S."/>
        </authorList>
    </citation>
    <scope>NUCLEOTIDE SEQUENCE</scope>
    <source>
        <strain evidence="2">H88</strain>
    </source>
</reference>
<feature type="compositionally biased region" description="Basic and acidic residues" evidence="1">
    <location>
        <begin position="36"/>
        <end position="47"/>
    </location>
</feature>
<feature type="compositionally biased region" description="Polar residues" evidence="1">
    <location>
        <begin position="1"/>
        <end position="10"/>
    </location>
</feature>
<name>A0A8A1LTM6_AJEC8</name>
<dbReference type="VEuPathDB" id="FungiDB:I7I53_04753"/>
<feature type="compositionally biased region" description="Basic and acidic residues" evidence="1">
    <location>
        <begin position="14"/>
        <end position="27"/>
    </location>
</feature>
<dbReference type="EMBL" id="CP069106">
    <property type="protein sequence ID" value="QSS56515.1"/>
    <property type="molecule type" value="Genomic_DNA"/>
</dbReference>
<proteinExistence type="predicted"/>
<dbReference type="Proteomes" id="UP000663419">
    <property type="component" value="Chromosome 5"/>
</dbReference>
<organism evidence="2 3">
    <name type="scientific">Ajellomyces capsulatus (strain H88)</name>
    <name type="common">Darling's disease fungus</name>
    <name type="synonym">Histoplasma capsulatum</name>
    <dbReference type="NCBI Taxonomy" id="544711"/>
    <lineage>
        <taxon>Eukaryota</taxon>
        <taxon>Fungi</taxon>
        <taxon>Dikarya</taxon>
        <taxon>Ascomycota</taxon>
        <taxon>Pezizomycotina</taxon>
        <taxon>Eurotiomycetes</taxon>
        <taxon>Eurotiomycetidae</taxon>
        <taxon>Onygenales</taxon>
        <taxon>Ajellomycetaceae</taxon>
        <taxon>Histoplasma</taxon>
    </lineage>
</organism>
<evidence type="ECO:0000256" key="1">
    <source>
        <dbReference type="SAM" id="MobiDB-lite"/>
    </source>
</evidence>
<feature type="region of interest" description="Disordered" evidence="1">
    <location>
        <begin position="1"/>
        <end position="47"/>
    </location>
</feature>
<accession>A0A8A1LTM6</accession>
<dbReference type="AlphaFoldDB" id="A0A8A1LTM6"/>
<evidence type="ECO:0000313" key="2">
    <source>
        <dbReference type="EMBL" id="QSS56515.1"/>
    </source>
</evidence>